<gene>
    <name evidence="1" type="ORF">Pla8534_02360</name>
</gene>
<evidence type="ECO:0000313" key="1">
    <source>
        <dbReference type="EMBL" id="QDU92488.1"/>
    </source>
</evidence>
<keyword evidence="2" id="KW-1185">Reference proteome</keyword>
<proteinExistence type="predicted"/>
<dbReference type="OrthoDB" id="284928at2"/>
<dbReference type="Proteomes" id="UP000317648">
    <property type="component" value="Chromosome"/>
</dbReference>
<evidence type="ECO:0000313" key="2">
    <source>
        <dbReference type="Proteomes" id="UP000317648"/>
    </source>
</evidence>
<reference evidence="1 2" key="1">
    <citation type="submission" date="2019-02" db="EMBL/GenBank/DDBJ databases">
        <title>Deep-cultivation of Planctomycetes and their phenomic and genomic characterization uncovers novel biology.</title>
        <authorList>
            <person name="Wiegand S."/>
            <person name="Jogler M."/>
            <person name="Boedeker C."/>
            <person name="Pinto D."/>
            <person name="Vollmers J."/>
            <person name="Rivas-Marin E."/>
            <person name="Kohn T."/>
            <person name="Peeters S.H."/>
            <person name="Heuer A."/>
            <person name="Rast P."/>
            <person name="Oberbeckmann S."/>
            <person name="Bunk B."/>
            <person name="Jeske O."/>
            <person name="Meyerdierks A."/>
            <person name="Storesund J.E."/>
            <person name="Kallscheuer N."/>
            <person name="Luecker S."/>
            <person name="Lage O.M."/>
            <person name="Pohl T."/>
            <person name="Merkel B.J."/>
            <person name="Hornburger P."/>
            <person name="Mueller R.-W."/>
            <person name="Bruemmer F."/>
            <person name="Labrenz M."/>
            <person name="Spormann A.M."/>
            <person name="Op den Camp H."/>
            <person name="Overmann J."/>
            <person name="Amann R."/>
            <person name="Jetten M.S.M."/>
            <person name="Mascher T."/>
            <person name="Medema M.H."/>
            <person name="Devos D.P."/>
            <person name="Kaster A.-K."/>
            <person name="Ovreas L."/>
            <person name="Rohde M."/>
            <person name="Galperin M.Y."/>
            <person name="Jogler C."/>
        </authorList>
    </citation>
    <scope>NUCLEOTIDE SEQUENCE [LARGE SCALE GENOMIC DNA]</scope>
    <source>
        <strain evidence="1 2">Pla85_3_4</strain>
    </source>
</reference>
<dbReference type="RefSeq" id="WP_145048481.1">
    <property type="nucleotide sequence ID" value="NZ_CP036433.1"/>
</dbReference>
<sequence length="325" mass="34829">MATLACSLAGAEERVVLSALPGSTAFFGGEPGKIALDVTAADLFEGTAAWSLTANRRTAARGEIAVSAGPGKPGRLVIPFAAPPVREEVRISLDLELVLTDRAGVEVARFELPIWLFPKEPFADRGQWLESLDLHVYDPAKNTLAAFDDARIPYRYLRSLGAMESLEAGVLVIGEGVSFARERQLSAAILGAVARGVTVIVLAPENGEVRLTPEKEEAARLESLSFRRDEVLTQIDKRLSPLSWPADVSLPLARFELVARTGETLVRVDDAADSWLWVEATYAGKGRLTVCGANVIDGWAKGPAPRYLLAGLLESLAPAETSTTP</sequence>
<dbReference type="EMBL" id="CP036433">
    <property type="protein sequence ID" value="QDU92488.1"/>
    <property type="molecule type" value="Genomic_DNA"/>
</dbReference>
<dbReference type="KEGG" id="lcre:Pla8534_02360"/>
<name>A0A518DKX5_9BACT</name>
<dbReference type="AlphaFoldDB" id="A0A518DKX5"/>
<organism evidence="1 2">
    <name type="scientific">Lignipirellula cremea</name>
    <dbReference type="NCBI Taxonomy" id="2528010"/>
    <lineage>
        <taxon>Bacteria</taxon>
        <taxon>Pseudomonadati</taxon>
        <taxon>Planctomycetota</taxon>
        <taxon>Planctomycetia</taxon>
        <taxon>Pirellulales</taxon>
        <taxon>Pirellulaceae</taxon>
        <taxon>Lignipirellula</taxon>
    </lineage>
</organism>
<protein>
    <submittedName>
        <fullName evidence="1">Uncharacterized protein</fullName>
    </submittedName>
</protein>
<accession>A0A518DKX5</accession>